<gene>
    <name evidence="3" type="ORF">EV680_12331</name>
</gene>
<feature type="transmembrane region" description="Helical" evidence="1">
    <location>
        <begin position="26"/>
        <end position="43"/>
    </location>
</feature>
<accession>A0ABY2BYG7</accession>
<dbReference type="EMBL" id="SLXE01000023">
    <property type="protein sequence ID" value="TCP02736.1"/>
    <property type="molecule type" value="Genomic_DNA"/>
</dbReference>
<keyword evidence="1" id="KW-1133">Transmembrane helix</keyword>
<dbReference type="PANTHER" id="PTHR42852">
    <property type="entry name" value="THIOL:DISULFIDE INTERCHANGE PROTEIN DSBE"/>
    <property type="match status" value="1"/>
</dbReference>
<keyword evidence="4" id="KW-1185">Reference proteome</keyword>
<dbReference type="Pfam" id="PF00578">
    <property type="entry name" value="AhpC-TSA"/>
    <property type="match status" value="1"/>
</dbReference>
<sequence>MPALLLVFQTAFLTMRKKIVYWIKQVAQTLVMVALLAFAVDWYRRPVQPAGMADAPVHTLSGRHTSLAELSDGQTVVVYFWGSWCGICRYTSPVVNRLHQAGVPVLGVALRSGSPQEVGAYMQRQQLHFDNVNDERGVLSQQWQVQVTPTVALVKNGRLIHSTSGVSSYWGLRSRIWLADQWH</sequence>
<comment type="caution">
    <text evidence="3">The sequence shown here is derived from an EMBL/GenBank/DDBJ whole genome shotgun (WGS) entry which is preliminary data.</text>
</comment>
<dbReference type="PROSITE" id="PS51352">
    <property type="entry name" value="THIOREDOXIN_2"/>
    <property type="match status" value="1"/>
</dbReference>
<evidence type="ECO:0000313" key="3">
    <source>
        <dbReference type="EMBL" id="TCP02736.1"/>
    </source>
</evidence>
<evidence type="ECO:0000259" key="2">
    <source>
        <dbReference type="PROSITE" id="PS51352"/>
    </source>
</evidence>
<dbReference type="InterPro" id="IPR036249">
    <property type="entry name" value="Thioredoxin-like_sf"/>
</dbReference>
<reference evidence="3 4" key="1">
    <citation type="submission" date="2019-03" db="EMBL/GenBank/DDBJ databases">
        <title>Genomic Encyclopedia of Type Strains, Phase IV (KMG-IV): sequencing the most valuable type-strain genomes for metagenomic binning, comparative biology and taxonomic classification.</title>
        <authorList>
            <person name="Goeker M."/>
        </authorList>
    </citation>
    <scope>NUCLEOTIDE SEQUENCE [LARGE SCALE GENOMIC DNA]</scope>
    <source>
        <strain evidence="3 4">DSM 17474</strain>
    </source>
</reference>
<feature type="domain" description="Thioredoxin" evidence="2">
    <location>
        <begin position="44"/>
        <end position="181"/>
    </location>
</feature>
<evidence type="ECO:0000256" key="1">
    <source>
        <dbReference type="SAM" id="Phobius"/>
    </source>
</evidence>
<dbReference type="InterPro" id="IPR000866">
    <property type="entry name" value="AhpC/TSA"/>
</dbReference>
<evidence type="ECO:0000313" key="4">
    <source>
        <dbReference type="Proteomes" id="UP000294721"/>
    </source>
</evidence>
<protein>
    <submittedName>
        <fullName evidence="3">AhpC/TSA family protein</fullName>
    </submittedName>
</protein>
<dbReference type="SUPFAM" id="SSF52833">
    <property type="entry name" value="Thioredoxin-like"/>
    <property type="match status" value="1"/>
</dbReference>
<dbReference type="InterPro" id="IPR013766">
    <property type="entry name" value="Thioredoxin_domain"/>
</dbReference>
<keyword evidence="1" id="KW-0812">Transmembrane</keyword>
<dbReference type="PANTHER" id="PTHR42852:SF17">
    <property type="entry name" value="THIOREDOXIN-LIKE PROTEIN HI_1115"/>
    <property type="match status" value="1"/>
</dbReference>
<dbReference type="Proteomes" id="UP000294721">
    <property type="component" value="Unassembled WGS sequence"/>
</dbReference>
<keyword evidence="1" id="KW-0472">Membrane</keyword>
<organism evidence="3 4">
    <name type="scientific">Uruburuella suis</name>
    <dbReference type="NCBI Taxonomy" id="252130"/>
    <lineage>
        <taxon>Bacteria</taxon>
        <taxon>Pseudomonadati</taxon>
        <taxon>Pseudomonadota</taxon>
        <taxon>Betaproteobacteria</taxon>
        <taxon>Neisseriales</taxon>
        <taxon>Neisseriaceae</taxon>
        <taxon>Uruburuella</taxon>
    </lineage>
</organism>
<dbReference type="CDD" id="cd03011">
    <property type="entry name" value="TlpA_like_ScsD_MtbDsbE"/>
    <property type="match status" value="1"/>
</dbReference>
<name>A0ABY2BYG7_9NEIS</name>
<dbReference type="Gene3D" id="3.40.30.10">
    <property type="entry name" value="Glutaredoxin"/>
    <property type="match status" value="1"/>
</dbReference>
<dbReference type="InterPro" id="IPR050553">
    <property type="entry name" value="Thioredoxin_ResA/DsbE_sf"/>
</dbReference>
<proteinExistence type="predicted"/>